<evidence type="ECO:0000256" key="6">
    <source>
        <dbReference type="ARBA" id="ARBA00022741"/>
    </source>
</evidence>
<dbReference type="AlphaFoldDB" id="A0A1X0YBQ2"/>
<dbReference type="OrthoDB" id="5422227at2"/>
<reference evidence="11 12" key="1">
    <citation type="submission" date="2017-03" db="EMBL/GenBank/DDBJ databases">
        <title>Genome sequence of Geothermobacter sp. EPR-M, Deep-Sea Iron Reducer.</title>
        <authorList>
            <person name="Tully B."/>
            <person name="Savalia P."/>
            <person name="Abuyen K."/>
            <person name="Baughan C."/>
            <person name="Romero E."/>
            <person name="Ronkowski C."/>
            <person name="Torres B."/>
            <person name="Tremblay J."/>
            <person name="Trujillo A."/>
            <person name="Tyler M."/>
            <person name="Perez-Rodriguez I."/>
            <person name="Amend J."/>
        </authorList>
    </citation>
    <scope>NUCLEOTIDE SEQUENCE [LARGE SCALE GENOMIC DNA]</scope>
    <source>
        <strain evidence="11 12">EPR-M</strain>
    </source>
</reference>
<proteinExistence type="inferred from homology"/>
<dbReference type="SUPFAM" id="SSF81301">
    <property type="entry name" value="Nucleotidyltransferase"/>
    <property type="match status" value="1"/>
</dbReference>
<evidence type="ECO:0000256" key="9">
    <source>
        <dbReference type="ARBA" id="ARBA00038276"/>
    </source>
</evidence>
<evidence type="ECO:0000256" key="3">
    <source>
        <dbReference type="ARBA" id="ARBA00022679"/>
    </source>
</evidence>
<dbReference type="GO" id="GO:0046872">
    <property type="term" value="F:metal ion binding"/>
    <property type="evidence" value="ECO:0007669"/>
    <property type="project" value="UniProtKB-KW"/>
</dbReference>
<dbReference type="CDD" id="cd05403">
    <property type="entry name" value="NT_KNTase_like"/>
    <property type="match status" value="1"/>
</dbReference>
<keyword evidence="8" id="KW-0460">Magnesium</keyword>
<evidence type="ECO:0000256" key="8">
    <source>
        <dbReference type="ARBA" id="ARBA00022842"/>
    </source>
</evidence>
<dbReference type="InterPro" id="IPR052038">
    <property type="entry name" value="Type-VII_TA_antitoxin"/>
</dbReference>
<keyword evidence="7" id="KW-0067">ATP-binding</keyword>
<gene>
    <name evidence="11" type="ORF">B5V00_04365</name>
</gene>
<comment type="cofactor">
    <cofactor evidence="1">
        <name>Mg(2+)</name>
        <dbReference type="ChEBI" id="CHEBI:18420"/>
    </cofactor>
</comment>
<feature type="domain" description="Polymerase nucleotidyl transferase" evidence="10">
    <location>
        <begin position="11"/>
        <end position="96"/>
    </location>
</feature>
<dbReference type="PANTHER" id="PTHR33571">
    <property type="entry name" value="SSL8005 PROTEIN"/>
    <property type="match status" value="1"/>
</dbReference>
<keyword evidence="3 11" id="KW-0808">Transferase</keyword>
<comment type="caution">
    <text evidence="11">The sequence shown here is derived from an EMBL/GenBank/DDBJ whole genome shotgun (WGS) entry which is preliminary data.</text>
</comment>
<dbReference type="Pfam" id="PF01909">
    <property type="entry name" value="NTP_transf_2"/>
    <property type="match status" value="1"/>
</dbReference>
<keyword evidence="6" id="KW-0547">Nucleotide-binding</keyword>
<evidence type="ECO:0000256" key="4">
    <source>
        <dbReference type="ARBA" id="ARBA00022695"/>
    </source>
</evidence>
<evidence type="ECO:0000256" key="7">
    <source>
        <dbReference type="ARBA" id="ARBA00022840"/>
    </source>
</evidence>
<keyword evidence="2" id="KW-1277">Toxin-antitoxin system</keyword>
<dbReference type="GO" id="GO:0016779">
    <property type="term" value="F:nucleotidyltransferase activity"/>
    <property type="evidence" value="ECO:0007669"/>
    <property type="project" value="UniProtKB-KW"/>
</dbReference>
<evidence type="ECO:0000256" key="1">
    <source>
        <dbReference type="ARBA" id="ARBA00001946"/>
    </source>
</evidence>
<keyword evidence="5" id="KW-0479">Metal-binding</keyword>
<dbReference type="InterPro" id="IPR043519">
    <property type="entry name" value="NT_sf"/>
</dbReference>
<dbReference type="RefSeq" id="WP_085009537.1">
    <property type="nucleotide sequence ID" value="NZ_NAAD01000003.1"/>
</dbReference>
<evidence type="ECO:0000313" key="11">
    <source>
        <dbReference type="EMBL" id="ORJ62523.1"/>
    </source>
</evidence>
<dbReference type="Gene3D" id="3.30.460.10">
    <property type="entry name" value="Beta Polymerase, domain 2"/>
    <property type="match status" value="1"/>
</dbReference>
<dbReference type="InterPro" id="IPR002934">
    <property type="entry name" value="Polymerase_NTP_transf_dom"/>
</dbReference>
<dbReference type="GO" id="GO:0005524">
    <property type="term" value="F:ATP binding"/>
    <property type="evidence" value="ECO:0007669"/>
    <property type="project" value="UniProtKB-KW"/>
</dbReference>
<comment type="similarity">
    <text evidence="9">Belongs to the MntA antitoxin family.</text>
</comment>
<accession>A0A1X0YBQ2</accession>
<evidence type="ECO:0000256" key="2">
    <source>
        <dbReference type="ARBA" id="ARBA00022649"/>
    </source>
</evidence>
<protein>
    <submittedName>
        <fullName evidence="11">Nucleotidyltransferase</fullName>
    </submittedName>
</protein>
<evidence type="ECO:0000259" key="10">
    <source>
        <dbReference type="Pfam" id="PF01909"/>
    </source>
</evidence>
<keyword evidence="4" id="KW-0548">Nucleotidyltransferase</keyword>
<evidence type="ECO:0000313" key="12">
    <source>
        <dbReference type="Proteomes" id="UP000193136"/>
    </source>
</evidence>
<evidence type="ECO:0000256" key="5">
    <source>
        <dbReference type="ARBA" id="ARBA00022723"/>
    </source>
</evidence>
<sequence length="98" mass="11300">MDKQLDIQKTLSQHLDELKTTYGVERLGLFGSFSRGEQTPSSDIDLLVEFTHPVGFFQFLRLERELSTLLGRRVDLVTRKALKPHIGQRILAEVKYVQ</sequence>
<dbReference type="STRING" id="1969733.B5V00_04365"/>
<dbReference type="Proteomes" id="UP000193136">
    <property type="component" value="Unassembled WGS sequence"/>
</dbReference>
<organism evidence="11 12">
    <name type="scientific">Geothermobacter hydrogeniphilus</name>
    <dbReference type="NCBI Taxonomy" id="1969733"/>
    <lineage>
        <taxon>Bacteria</taxon>
        <taxon>Pseudomonadati</taxon>
        <taxon>Thermodesulfobacteriota</taxon>
        <taxon>Desulfuromonadia</taxon>
        <taxon>Desulfuromonadales</taxon>
        <taxon>Geothermobacteraceae</taxon>
        <taxon>Geothermobacter</taxon>
    </lineage>
</organism>
<keyword evidence="12" id="KW-1185">Reference proteome</keyword>
<name>A0A1X0YBQ2_9BACT</name>
<dbReference type="PANTHER" id="PTHR33571:SF14">
    <property type="entry name" value="PROTEIN ADENYLYLTRANSFERASE MJ0435-RELATED"/>
    <property type="match status" value="1"/>
</dbReference>
<dbReference type="EMBL" id="NAAD01000003">
    <property type="protein sequence ID" value="ORJ62523.1"/>
    <property type="molecule type" value="Genomic_DNA"/>
</dbReference>